<comment type="caution">
    <text evidence="2">The sequence shown here is derived from an EMBL/GenBank/DDBJ whole genome shotgun (WGS) entry which is preliminary data.</text>
</comment>
<dbReference type="FunCoup" id="D3BQG4">
    <property type="interactions" value="169"/>
</dbReference>
<evidence type="ECO:0000259" key="1">
    <source>
        <dbReference type="PROSITE" id="PS50057"/>
    </source>
</evidence>
<organism evidence="2 3">
    <name type="scientific">Heterostelium pallidum (strain ATCC 26659 / Pp 5 / PN500)</name>
    <name type="common">Cellular slime mold</name>
    <name type="synonym">Polysphondylium pallidum</name>
    <dbReference type="NCBI Taxonomy" id="670386"/>
    <lineage>
        <taxon>Eukaryota</taxon>
        <taxon>Amoebozoa</taxon>
        <taxon>Evosea</taxon>
        <taxon>Eumycetozoa</taxon>
        <taxon>Dictyostelia</taxon>
        <taxon>Acytosteliales</taxon>
        <taxon>Acytosteliaceae</taxon>
        <taxon>Heterostelium</taxon>
    </lineage>
</organism>
<dbReference type="InterPro" id="IPR029071">
    <property type="entry name" value="Ubiquitin-like_domsf"/>
</dbReference>
<protein>
    <submittedName>
        <fullName evidence="2">Ras association domain-containing protein</fullName>
    </submittedName>
</protein>
<dbReference type="SUPFAM" id="SSF54236">
    <property type="entry name" value="Ubiquitin-like"/>
    <property type="match status" value="1"/>
</dbReference>
<dbReference type="RefSeq" id="XP_020428516.1">
    <property type="nucleotide sequence ID" value="XM_020580931.1"/>
</dbReference>
<reference evidence="2 3" key="1">
    <citation type="journal article" date="2011" name="Genome Res.">
        <title>Phylogeny-wide analysis of social amoeba genomes highlights ancient origins for complex intercellular communication.</title>
        <authorList>
            <person name="Heidel A.J."/>
            <person name="Lawal H.M."/>
            <person name="Felder M."/>
            <person name="Schilde C."/>
            <person name="Helps N.R."/>
            <person name="Tunggal B."/>
            <person name="Rivero F."/>
            <person name="John U."/>
            <person name="Schleicher M."/>
            <person name="Eichinger L."/>
            <person name="Platzer M."/>
            <person name="Noegel A.A."/>
            <person name="Schaap P."/>
            <person name="Gloeckner G."/>
        </authorList>
    </citation>
    <scope>NUCLEOTIDE SEQUENCE [LARGE SCALE GENOMIC DNA]</scope>
    <source>
        <strain evidence="3">ATCC 26659 / Pp 5 / PN500</strain>
    </source>
</reference>
<dbReference type="GeneID" id="31365620"/>
<keyword evidence="3" id="KW-1185">Reference proteome</keyword>
<dbReference type="InParanoid" id="D3BQG4"/>
<dbReference type="PROSITE" id="PS50057">
    <property type="entry name" value="FERM_3"/>
    <property type="match status" value="1"/>
</dbReference>
<gene>
    <name evidence="2" type="ORF">PPL_10149</name>
</gene>
<dbReference type="InterPro" id="IPR000299">
    <property type="entry name" value="FERM_domain"/>
</dbReference>
<proteinExistence type="predicted"/>
<evidence type="ECO:0000313" key="2">
    <source>
        <dbReference type="EMBL" id="EFA76384.1"/>
    </source>
</evidence>
<dbReference type="Pfam" id="PF21989">
    <property type="entry name" value="RA_2"/>
    <property type="match status" value="1"/>
</dbReference>
<name>D3BQG4_HETP5</name>
<dbReference type="Gene3D" id="3.10.20.90">
    <property type="entry name" value="Phosphatidylinositol 3-kinase Catalytic Subunit, Chain A, domain 1"/>
    <property type="match status" value="1"/>
</dbReference>
<feature type="domain" description="FERM" evidence="1">
    <location>
        <begin position="41"/>
        <end position="97"/>
    </location>
</feature>
<dbReference type="AlphaFoldDB" id="D3BQG4"/>
<dbReference type="EMBL" id="ADBJ01000047">
    <property type="protein sequence ID" value="EFA76384.1"/>
    <property type="molecule type" value="Genomic_DNA"/>
</dbReference>
<evidence type="ECO:0000313" key="3">
    <source>
        <dbReference type="Proteomes" id="UP000001396"/>
    </source>
</evidence>
<accession>D3BQG4</accession>
<sequence>MGPTTLSITTINIINNIIFVIITNSNIYSINQYSNASINDVVFKVYFADGSYKSMLVNENDATSKVVQTILEKVTFPKTKGLALFVATRDTSGISLS</sequence>
<dbReference type="Proteomes" id="UP000001396">
    <property type="component" value="Unassembled WGS sequence"/>
</dbReference>